<evidence type="ECO:0000313" key="1">
    <source>
        <dbReference type="EMBL" id="KAK8523487.1"/>
    </source>
</evidence>
<dbReference type="SUPFAM" id="SSF53822">
    <property type="entry name" value="Periplasmic binding protein-like I"/>
    <property type="match status" value="1"/>
</dbReference>
<organism evidence="1 2">
    <name type="scientific">Hibiscus sabdariffa</name>
    <name type="common">roselle</name>
    <dbReference type="NCBI Taxonomy" id="183260"/>
    <lineage>
        <taxon>Eukaryota</taxon>
        <taxon>Viridiplantae</taxon>
        <taxon>Streptophyta</taxon>
        <taxon>Embryophyta</taxon>
        <taxon>Tracheophyta</taxon>
        <taxon>Spermatophyta</taxon>
        <taxon>Magnoliopsida</taxon>
        <taxon>eudicotyledons</taxon>
        <taxon>Gunneridae</taxon>
        <taxon>Pentapetalae</taxon>
        <taxon>rosids</taxon>
        <taxon>malvids</taxon>
        <taxon>Malvales</taxon>
        <taxon>Malvaceae</taxon>
        <taxon>Malvoideae</taxon>
        <taxon>Hibiscus</taxon>
    </lineage>
</organism>
<dbReference type="PANTHER" id="PTHR34836">
    <property type="entry name" value="OS06G0188250 PROTEIN"/>
    <property type="match status" value="1"/>
</dbReference>
<comment type="caution">
    <text evidence="1">The sequence shown here is derived from an EMBL/GenBank/DDBJ whole genome shotgun (WGS) entry which is preliminary data.</text>
</comment>
<proteinExistence type="predicted"/>
<dbReference type="InterPro" id="IPR015683">
    <property type="entry name" value="Ionotropic_Glu_rcpt"/>
</dbReference>
<reference evidence="1 2" key="1">
    <citation type="journal article" date="2024" name="G3 (Bethesda)">
        <title>Genome assembly of Hibiscus sabdariffa L. provides insights into metabolisms of medicinal natural products.</title>
        <authorList>
            <person name="Kim T."/>
        </authorList>
    </citation>
    <scope>NUCLEOTIDE SEQUENCE [LARGE SCALE GENOMIC DNA]</scope>
    <source>
        <strain evidence="1">TK-2024</strain>
        <tissue evidence="1">Old leaves</tissue>
    </source>
</reference>
<dbReference type="PANTHER" id="PTHR34836:SF1">
    <property type="entry name" value="OS09G0428600 PROTEIN"/>
    <property type="match status" value="1"/>
</dbReference>
<dbReference type="Proteomes" id="UP001472677">
    <property type="component" value="Unassembled WGS sequence"/>
</dbReference>
<keyword evidence="2" id="KW-1185">Reference proteome</keyword>
<accession>A0ABR2CV22</accession>
<protein>
    <submittedName>
        <fullName evidence="1">Uncharacterized protein</fullName>
    </submittedName>
</protein>
<dbReference type="InterPro" id="IPR028082">
    <property type="entry name" value="Peripla_BP_I"/>
</dbReference>
<gene>
    <name evidence="1" type="ORF">V6N12_048007</name>
</gene>
<evidence type="ECO:0000313" key="2">
    <source>
        <dbReference type="Proteomes" id="UP001472677"/>
    </source>
</evidence>
<sequence>MQKCKQSYSWGREVECKPTSLSDWATNLSESHKCRRPGFRVPNINNVEMNMFGLWAYDATFALAMAVEKAGIAKLGFDKPNISGSGVSTDLQTLGVSRNGPRL</sequence>
<dbReference type="EMBL" id="JBBPBM010000043">
    <property type="protein sequence ID" value="KAK8523487.1"/>
    <property type="molecule type" value="Genomic_DNA"/>
</dbReference>
<name>A0ABR2CV22_9ROSI</name>